<keyword evidence="3" id="KW-1185">Reference proteome</keyword>
<keyword evidence="1" id="KW-0472">Membrane</keyword>
<protein>
    <submittedName>
        <fullName evidence="2">Uncharacterized protein</fullName>
    </submittedName>
</protein>
<organism evidence="2 3">
    <name type="scientific">Vespula squamosa</name>
    <name type="common">Southern yellow jacket</name>
    <name type="synonym">Wasp</name>
    <dbReference type="NCBI Taxonomy" id="30214"/>
    <lineage>
        <taxon>Eukaryota</taxon>
        <taxon>Metazoa</taxon>
        <taxon>Ecdysozoa</taxon>
        <taxon>Arthropoda</taxon>
        <taxon>Hexapoda</taxon>
        <taxon>Insecta</taxon>
        <taxon>Pterygota</taxon>
        <taxon>Neoptera</taxon>
        <taxon>Endopterygota</taxon>
        <taxon>Hymenoptera</taxon>
        <taxon>Apocrita</taxon>
        <taxon>Aculeata</taxon>
        <taxon>Vespoidea</taxon>
        <taxon>Vespidae</taxon>
        <taxon>Vespinae</taxon>
        <taxon>Vespula</taxon>
    </lineage>
</organism>
<feature type="transmembrane region" description="Helical" evidence="1">
    <location>
        <begin position="45"/>
        <end position="68"/>
    </location>
</feature>
<proteinExistence type="predicted"/>
<dbReference type="AlphaFoldDB" id="A0ABD2A193"/>
<comment type="caution">
    <text evidence="2">The sequence shown here is derived from an EMBL/GenBank/DDBJ whole genome shotgun (WGS) entry which is preliminary data.</text>
</comment>
<keyword evidence="1" id="KW-0812">Transmembrane</keyword>
<evidence type="ECO:0000256" key="1">
    <source>
        <dbReference type="SAM" id="Phobius"/>
    </source>
</evidence>
<keyword evidence="1" id="KW-1133">Transmembrane helix</keyword>
<feature type="transmembrane region" description="Helical" evidence="1">
    <location>
        <begin position="12"/>
        <end position="33"/>
    </location>
</feature>
<name>A0ABD2A193_VESSQ</name>
<dbReference type="Proteomes" id="UP001607302">
    <property type="component" value="Unassembled WGS sequence"/>
</dbReference>
<reference evidence="2 3" key="1">
    <citation type="journal article" date="2024" name="Ann. Entomol. Soc. Am.">
        <title>Genomic analyses of the southern and eastern yellowjacket wasps (Hymenoptera: Vespidae) reveal evolutionary signatures of social life.</title>
        <authorList>
            <person name="Catto M.A."/>
            <person name="Caine P.B."/>
            <person name="Orr S.E."/>
            <person name="Hunt B.G."/>
            <person name="Goodisman M.A.D."/>
        </authorList>
    </citation>
    <scope>NUCLEOTIDE SEQUENCE [LARGE SCALE GENOMIC DNA]</scope>
    <source>
        <strain evidence="2">233</strain>
        <tissue evidence="2">Head and thorax</tissue>
    </source>
</reference>
<evidence type="ECO:0000313" key="2">
    <source>
        <dbReference type="EMBL" id="KAL2714406.1"/>
    </source>
</evidence>
<gene>
    <name evidence="2" type="ORF">V1478_015591</name>
</gene>
<accession>A0ABD2A193</accession>
<dbReference type="EMBL" id="JAUDFV010000156">
    <property type="protein sequence ID" value="KAL2714406.1"/>
    <property type="molecule type" value="Genomic_DNA"/>
</dbReference>
<evidence type="ECO:0000313" key="3">
    <source>
        <dbReference type="Proteomes" id="UP001607302"/>
    </source>
</evidence>
<sequence>MDSKHFCNNPIAYSIWLSPMTIGTVLPSVVSSGKGLRSSSKDGSLVFSVLDLSSASLSDIIIFINVAVTTLKLEIYRMLGKLNTN</sequence>